<reference evidence="1" key="1">
    <citation type="submission" date="2021-10" db="EMBL/GenBank/DDBJ databases">
        <title>Collection of gut derived symbiotic bacterial strains cultured from healthy donors.</title>
        <authorList>
            <person name="Lin H."/>
            <person name="Littmann E."/>
            <person name="Claire K."/>
            <person name="Pamer E."/>
        </authorList>
    </citation>
    <scope>NUCLEOTIDE SEQUENCE</scope>
    <source>
        <strain evidence="1">MSK.7.16</strain>
    </source>
</reference>
<name>A0AAW4U9T8_9FIRM</name>
<protein>
    <recommendedName>
        <fullName evidence="3">DUF1492 domain-containing protein</fullName>
    </recommendedName>
</protein>
<dbReference type="RefSeq" id="WP_227153335.1">
    <property type="nucleotide sequence ID" value="NZ_JAJCGD010000047.1"/>
</dbReference>
<evidence type="ECO:0000313" key="2">
    <source>
        <dbReference type="Proteomes" id="UP001198190"/>
    </source>
</evidence>
<evidence type="ECO:0008006" key="3">
    <source>
        <dbReference type="Google" id="ProtNLM"/>
    </source>
</evidence>
<dbReference type="AlphaFoldDB" id="A0AAW4U9T8"/>
<proteinExistence type="predicted"/>
<evidence type="ECO:0000313" key="1">
    <source>
        <dbReference type="EMBL" id="MCB6829304.1"/>
    </source>
</evidence>
<dbReference type="Proteomes" id="UP001198190">
    <property type="component" value="Unassembled WGS sequence"/>
</dbReference>
<sequence>MRKDKENLEIAKRYLDSVREAKLNAIAIAYRVKELKTTSKKLIAVYQMESVGGNNKKMDISDYIVRIDEEVNKQLKAMQIYAKKEQEVKECIDNLEVEDKVKRVLSMRYLSFLKWADIASTCNYSLNHVYRLHVLGLNSVLIKIK</sequence>
<dbReference type="EMBL" id="JAJCGD010000047">
    <property type="protein sequence ID" value="MCB6829304.1"/>
    <property type="molecule type" value="Genomic_DNA"/>
</dbReference>
<gene>
    <name evidence="1" type="ORF">LIY65_11455</name>
</gene>
<comment type="caution">
    <text evidence="1">The sequence shown here is derived from an EMBL/GenBank/DDBJ whole genome shotgun (WGS) entry which is preliminary data.</text>
</comment>
<organism evidence="1 2">
    <name type="scientific">Megamonas funiformis</name>
    <dbReference type="NCBI Taxonomy" id="437897"/>
    <lineage>
        <taxon>Bacteria</taxon>
        <taxon>Bacillati</taxon>
        <taxon>Bacillota</taxon>
        <taxon>Negativicutes</taxon>
        <taxon>Selenomonadales</taxon>
        <taxon>Selenomonadaceae</taxon>
        <taxon>Megamonas</taxon>
    </lineage>
</organism>
<accession>A0AAW4U9T8</accession>